<keyword evidence="1" id="KW-0732">Signal</keyword>
<sequence length="100" mass="11731">MKTTRRSTDILYILTLCHALLAERLLRNESRINDHTLVQQSGCRISERTTLAEFNMEQFLGDWYELFKTKSGFVSLQSGLWRLEVNENKKLIFTYVAKAE</sequence>
<protein>
    <submittedName>
        <fullName evidence="3">Uncharacterized protein LOC111084082</fullName>
    </submittedName>
</protein>
<accession>A0ABM1RYX6</accession>
<reference evidence="3" key="1">
    <citation type="submission" date="2025-08" db="UniProtKB">
        <authorList>
            <consortium name="RefSeq"/>
        </authorList>
    </citation>
    <scope>IDENTIFICATION</scope>
    <source>
        <tissue evidence="3">Muscle</tissue>
    </source>
</reference>
<evidence type="ECO:0000313" key="3">
    <source>
        <dbReference type="RefSeq" id="XP_022236581.1"/>
    </source>
</evidence>
<feature type="chain" id="PRO_5045824889" evidence="1">
    <location>
        <begin position="23"/>
        <end position="100"/>
    </location>
</feature>
<dbReference type="InterPro" id="IPR012674">
    <property type="entry name" value="Calycin"/>
</dbReference>
<organism evidence="2 3">
    <name type="scientific">Limulus polyphemus</name>
    <name type="common">Atlantic horseshoe crab</name>
    <dbReference type="NCBI Taxonomy" id="6850"/>
    <lineage>
        <taxon>Eukaryota</taxon>
        <taxon>Metazoa</taxon>
        <taxon>Ecdysozoa</taxon>
        <taxon>Arthropoda</taxon>
        <taxon>Chelicerata</taxon>
        <taxon>Merostomata</taxon>
        <taxon>Xiphosura</taxon>
        <taxon>Limulidae</taxon>
        <taxon>Limulus</taxon>
    </lineage>
</organism>
<keyword evidence="2" id="KW-1185">Reference proteome</keyword>
<name>A0ABM1RYX6_LIMPO</name>
<dbReference type="RefSeq" id="XP_022236581.1">
    <property type="nucleotide sequence ID" value="XM_022380873.1"/>
</dbReference>
<dbReference type="Proteomes" id="UP000694941">
    <property type="component" value="Unplaced"/>
</dbReference>
<feature type="signal peptide" evidence="1">
    <location>
        <begin position="1"/>
        <end position="22"/>
    </location>
</feature>
<dbReference type="SUPFAM" id="SSF50814">
    <property type="entry name" value="Lipocalins"/>
    <property type="match status" value="1"/>
</dbReference>
<gene>
    <name evidence="3" type="primary">LOC111084082</name>
</gene>
<dbReference type="GeneID" id="111084082"/>
<proteinExistence type="predicted"/>
<evidence type="ECO:0000313" key="2">
    <source>
        <dbReference type="Proteomes" id="UP000694941"/>
    </source>
</evidence>
<evidence type="ECO:0000256" key="1">
    <source>
        <dbReference type="SAM" id="SignalP"/>
    </source>
</evidence>